<organism evidence="2 3">
    <name type="scientific">Cupriavidus campinensis</name>
    <dbReference type="NCBI Taxonomy" id="151783"/>
    <lineage>
        <taxon>Bacteria</taxon>
        <taxon>Pseudomonadati</taxon>
        <taxon>Pseudomonadota</taxon>
        <taxon>Betaproteobacteria</taxon>
        <taxon>Burkholderiales</taxon>
        <taxon>Burkholderiaceae</taxon>
        <taxon>Cupriavidus</taxon>
    </lineage>
</organism>
<evidence type="ECO:0000313" key="3">
    <source>
        <dbReference type="Proteomes" id="UP001056132"/>
    </source>
</evidence>
<dbReference type="InterPro" id="IPR031560">
    <property type="entry name" value="CzcE"/>
</dbReference>
<dbReference type="AlphaFoldDB" id="A0AAE9L251"/>
<keyword evidence="1" id="KW-0732">Signal</keyword>
<evidence type="ECO:0000313" key="2">
    <source>
        <dbReference type="EMBL" id="URF03989.1"/>
    </source>
</evidence>
<feature type="chain" id="PRO_5042032980" evidence="1">
    <location>
        <begin position="21"/>
        <end position="145"/>
    </location>
</feature>
<feature type="signal peptide" evidence="1">
    <location>
        <begin position="1"/>
        <end position="20"/>
    </location>
</feature>
<gene>
    <name evidence="2" type="ORF">M5D45_16125</name>
</gene>
<dbReference type="Gene3D" id="2.60.40.2280">
    <property type="entry name" value="Heavy-metal resistance protein CzcE"/>
    <property type="match status" value="1"/>
</dbReference>
<name>A0AAE9L251_9BURK</name>
<reference evidence="2" key="1">
    <citation type="journal article" date="2022" name="Microbiol. Resour. Announc.">
        <title>Genome Sequence of Cupriavidus campinensis Strain G5, a Member of a Bacterial Consortium Capable of Polyethylene Degradation.</title>
        <authorList>
            <person name="Schneider B."/>
            <person name="Pfeiffer F."/>
            <person name="Dyall-Smith M."/>
            <person name="Kunte H.J."/>
        </authorList>
    </citation>
    <scope>NUCLEOTIDE SEQUENCE</scope>
    <source>
        <strain evidence="2">G5</strain>
    </source>
</reference>
<sequence>MKANKSVAAALILSALSISAAWSTDKSKTNIGDDVAQHVQRQAVEPAADQAAGQATRVGSQAAIFGSQVPAGTASRTVALPAGMKYINVASGDTVTFRSGGQEATWRFAESIRGTTVDLGVLLPGMPNAQGVRVYVERSHLFTGG</sequence>
<dbReference type="KEGG" id="ccam:M5D45_16125"/>
<dbReference type="Pfam" id="PF16986">
    <property type="entry name" value="CzcE"/>
    <property type="match status" value="1"/>
</dbReference>
<proteinExistence type="predicted"/>
<dbReference type="EMBL" id="CP097330">
    <property type="protein sequence ID" value="URF03989.1"/>
    <property type="molecule type" value="Genomic_DNA"/>
</dbReference>
<dbReference type="InterPro" id="IPR038674">
    <property type="entry name" value="CzcE_sf"/>
</dbReference>
<reference evidence="2" key="2">
    <citation type="submission" date="2022-05" db="EMBL/GenBank/DDBJ databases">
        <authorList>
            <person name="Kunte H.-J."/>
        </authorList>
    </citation>
    <scope>NUCLEOTIDE SEQUENCE</scope>
    <source>
        <strain evidence="2">G5</strain>
    </source>
</reference>
<protein>
    <submittedName>
        <fullName evidence="2">CzcE family metal-binding protein</fullName>
    </submittedName>
</protein>
<evidence type="ECO:0000256" key="1">
    <source>
        <dbReference type="SAM" id="SignalP"/>
    </source>
</evidence>
<dbReference type="RefSeq" id="WP_250024849.1">
    <property type="nucleotide sequence ID" value="NZ_CP097330.1"/>
</dbReference>
<accession>A0AAE9L251</accession>
<dbReference type="Proteomes" id="UP001056132">
    <property type="component" value="Chromosome 1"/>
</dbReference>